<dbReference type="InterPro" id="IPR036388">
    <property type="entry name" value="WH-like_DNA-bd_sf"/>
</dbReference>
<evidence type="ECO:0000256" key="2">
    <source>
        <dbReference type="ARBA" id="ARBA00023125"/>
    </source>
</evidence>
<feature type="domain" description="HTH hxlR-type" evidence="5">
    <location>
        <begin position="7"/>
        <end position="98"/>
    </location>
</feature>
<evidence type="ECO:0000256" key="3">
    <source>
        <dbReference type="ARBA" id="ARBA00023163"/>
    </source>
</evidence>
<accession>A0A2N3WDG3</accession>
<protein>
    <submittedName>
        <fullName evidence="6">HxlR family transcriptional regulator</fullName>
    </submittedName>
</protein>
<dbReference type="InterPro" id="IPR002577">
    <property type="entry name" value="HTH_HxlR"/>
</dbReference>
<evidence type="ECO:0000256" key="4">
    <source>
        <dbReference type="SAM" id="MobiDB-lite"/>
    </source>
</evidence>
<dbReference type="Pfam" id="PF01638">
    <property type="entry name" value="HxlR"/>
    <property type="match status" value="1"/>
</dbReference>
<dbReference type="PANTHER" id="PTHR33204:SF18">
    <property type="entry name" value="TRANSCRIPTIONAL REGULATORY PROTEIN"/>
    <property type="match status" value="1"/>
</dbReference>
<sequence length="145" mass="15427">MEFIADCRTRLAFDLVGNTWHPVVLWALKNGPLRHGELRTRIGGISAKVLTEAVRKLERDGLVERASGAYQLTELGVSFLGPIEGFGRWVAEYGDQVLEAQLAHEGNGLARASSSNGTAAAASVTSVDTSPDRSTASTASAFGRL</sequence>
<dbReference type="PANTHER" id="PTHR33204">
    <property type="entry name" value="TRANSCRIPTIONAL REGULATOR, MARR FAMILY"/>
    <property type="match status" value="1"/>
</dbReference>
<name>A0A2N3WDG3_9PSEU</name>
<keyword evidence="2" id="KW-0238">DNA-binding</keyword>
<dbReference type="PROSITE" id="PS51118">
    <property type="entry name" value="HTH_HXLR"/>
    <property type="match status" value="1"/>
</dbReference>
<feature type="compositionally biased region" description="Polar residues" evidence="4">
    <location>
        <begin position="132"/>
        <end position="145"/>
    </location>
</feature>
<dbReference type="AlphaFoldDB" id="A0A2N3WDG3"/>
<evidence type="ECO:0000256" key="1">
    <source>
        <dbReference type="ARBA" id="ARBA00023015"/>
    </source>
</evidence>
<comment type="caution">
    <text evidence="6">The sequence shown here is derived from an EMBL/GenBank/DDBJ whole genome shotgun (WGS) entry which is preliminary data.</text>
</comment>
<dbReference type="Gene3D" id="1.10.10.10">
    <property type="entry name" value="Winged helix-like DNA-binding domain superfamily/Winged helix DNA-binding domain"/>
    <property type="match status" value="1"/>
</dbReference>
<dbReference type="InterPro" id="IPR036390">
    <property type="entry name" value="WH_DNA-bd_sf"/>
</dbReference>
<gene>
    <name evidence="6" type="ORF">ATK30_2720</name>
</gene>
<dbReference type="SUPFAM" id="SSF46785">
    <property type="entry name" value="Winged helix' DNA-binding domain"/>
    <property type="match status" value="1"/>
</dbReference>
<keyword evidence="7" id="KW-1185">Reference proteome</keyword>
<feature type="region of interest" description="Disordered" evidence="4">
    <location>
        <begin position="123"/>
        <end position="145"/>
    </location>
</feature>
<keyword evidence="3" id="KW-0804">Transcription</keyword>
<proteinExistence type="predicted"/>
<keyword evidence="1" id="KW-0805">Transcription regulation</keyword>
<organism evidence="6 7">
    <name type="scientific">Amycolatopsis echigonensis</name>
    <dbReference type="NCBI Taxonomy" id="2576905"/>
    <lineage>
        <taxon>Bacteria</taxon>
        <taxon>Bacillati</taxon>
        <taxon>Actinomycetota</taxon>
        <taxon>Actinomycetes</taxon>
        <taxon>Pseudonocardiales</taxon>
        <taxon>Pseudonocardiaceae</taxon>
        <taxon>Amycolatopsis</taxon>
    </lineage>
</organism>
<dbReference type="GO" id="GO:0003677">
    <property type="term" value="F:DNA binding"/>
    <property type="evidence" value="ECO:0007669"/>
    <property type="project" value="UniProtKB-KW"/>
</dbReference>
<evidence type="ECO:0000259" key="5">
    <source>
        <dbReference type="PROSITE" id="PS51118"/>
    </source>
</evidence>
<evidence type="ECO:0000313" key="7">
    <source>
        <dbReference type="Proteomes" id="UP000233750"/>
    </source>
</evidence>
<evidence type="ECO:0000313" key="6">
    <source>
        <dbReference type="EMBL" id="PKV91932.1"/>
    </source>
</evidence>
<dbReference type="EMBL" id="PJMY01000003">
    <property type="protein sequence ID" value="PKV91932.1"/>
    <property type="molecule type" value="Genomic_DNA"/>
</dbReference>
<reference evidence="6 7" key="1">
    <citation type="submission" date="2017-12" db="EMBL/GenBank/DDBJ databases">
        <title>Sequencing the genomes of 1000 Actinobacteria strains.</title>
        <authorList>
            <person name="Klenk H.-P."/>
        </authorList>
    </citation>
    <scope>NUCLEOTIDE SEQUENCE [LARGE SCALE GENOMIC DNA]</scope>
    <source>
        <strain evidence="6 7">DSM 45165</strain>
    </source>
</reference>
<dbReference type="Proteomes" id="UP000233750">
    <property type="component" value="Unassembled WGS sequence"/>
</dbReference>